<dbReference type="AlphaFoldDB" id="A0A940NXC3"/>
<evidence type="ECO:0000256" key="1">
    <source>
        <dbReference type="ARBA" id="ARBA00008007"/>
    </source>
</evidence>
<dbReference type="InterPro" id="IPR000836">
    <property type="entry name" value="PRTase_dom"/>
</dbReference>
<name>A0A940NXC3_9BACI</name>
<protein>
    <submittedName>
        <fullName evidence="2">ComF family protein</fullName>
    </submittedName>
</protein>
<proteinExistence type="inferred from homology"/>
<dbReference type="InterPro" id="IPR029057">
    <property type="entry name" value="PRTase-like"/>
</dbReference>
<evidence type="ECO:0000313" key="2">
    <source>
        <dbReference type="EMBL" id="MBP0726748.1"/>
    </source>
</evidence>
<accession>A0A940NXC3</accession>
<dbReference type="EMBL" id="JAGIYQ010000014">
    <property type="protein sequence ID" value="MBP0726748.1"/>
    <property type="molecule type" value="Genomic_DNA"/>
</dbReference>
<evidence type="ECO:0000313" key="3">
    <source>
        <dbReference type="Proteomes" id="UP000682134"/>
    </source>
</evidence>
<dbReference type="CDD" id="cd06223">
    <property type="entry name" value="PRTases_typeI"/>
    <property type="match status" value="1"/>
</dbReference>
<dbReference type="InterPro" id="IPR051910">
    <property type="entry name" value="ComF/GntX_DNA_util-trans"/>
</dbReference>
<keyword evidence="3" id="KW-1185">Reference proteome</keyword>
<dbReference type="SUPFAM" id="SSF53271">
    <property type="entry name" value="PRTase-like"/>
    <property type="match status" value="1"/>
</dbReference>
<dbReference type="Proteomes" id="UP000682134">
    <property type="component" value="Unassembled WGS sequence"/>
</dbReference>
<dbReference type="Gene3D" id="3.40.50.2020">
    <property type="match status" value="1"/>
</dbReference>
<dbReference type="PANTHER" id="PTHR47505">
    <property type="entry name" value="DNA UTILIZATION PROTEIN YHGH"/>
    <property type="match status" value="1"/>
</dbReference>
<dbReference type="RefSeq" id="WP_209407137.1">
    <property type="nucleotide sequence ID" value="NZ_JAGIYQ010000014.1"/>
</dbReference>
<comment type="similarity">
    <text evidence="1">Belongs to the ComF/GntX family.</text>
</comment>
<dbReference type="PANTHER" id="PTHR47505:SF1">
    <property type="entry name" value="DNA UTILIZATION PROTEIN YHGH"/>
    <property type="match status" value="1"/>
</dbReference>
<comment type="caution">
    <text evidence="2">The sequence shown here is derived from an EMBL/GenBank/DDBJ whole genome shotgun (WGS) entry which is preliminary data.</text>
</comment>
<gene>
    <name evidence="2" type="ORF">J5Y03_16440</name>
</gene>
<organism evidence="2 3">
    <name type="scientific">Gottfriedia endophytica</name>
    <dbReference type="NCBI Taxonomy" id="2820819"/>
    <lineage>
        <taxon>Bacteria</taxon>
        <taxon>Bacillati</taxon>
        <taxon>Bacillota</taxon>
        <taxon>Bacilli</taxon>
        <taxon>Bacillales</taxon>
        <taxon>Bacillaceae</taxon>
        <taxon>Gottfriedia</taxon>
    </lineage>
</organism>
<reference evidence="2" key="1">
    <citation type="submission" date="2021-04" db="EMBL/GenBank/DDBJ databases">
        <title>Genome seq and assembly of Bacillus sp.</title>
        <authorList>
            <person name="Chhetri G."/>
        </authorList>
    </citation>
    <scope>NUCLEOTIDE SEQUENCE</scope>
    <source>
        <strain evidence="2">RG28</strain>
    </source>
</reference>
<sequence>MVRFEMICVICNQSFHPRFTFRSLLFQSKQFICEECNRYFVKITGPICQYCGRMMEEDGVCVECESLIRISTIQYNRSIYCYNEGIKSWMNAFKFRGDVAVAEVVIQELIESYIKLFSTIPQIVPIPISEERLQERGFNQVEILCQMAKLPLNHCLGRKHSEKQSKLTRKERLAREQLFFYKKEEKIQNEPILLIDDFYTTGKTVRDAAKILLENGASEVYSLTLVRV</sequence>